<evidence type="ECO:0000313" key="1">
    <source>
        <dbReference type="EMBL" id="ANF25777.1"/>
    </source>
</evidence>
<name>A0A172WQZ6_STUST</name>
<accession>A0A172WQZ6</accession>
<proteinExistence type="predicted"/>
<evidence type="ECO:0000313" key="2">
    <source>
        <dbReference type="Proteomes" id="UP000077787"/>
    </source>
</evidence>
<protein>
    <submittedName>
        <fullName evidence="1">Uncharacterized protein</fullName>
    </submittedName>
</protein>
<reference evidence="1 2" key="1">
    <citation type="submission" date="2016-05" db="EMBL/GenBank/DDBJ databases">
        <title>Genome sequence of Pseudomonas stutzeri 273 and identification of the exopolysaccharide biosynthesis locus.</title>
        <authorList>
            <person name="Wu S."/>
            <person name="Sun C."/>
        </authorList>
    </citation>
    <scope>NUCLEOTIDE SEQUENCE [LARGE SCALE GENOMIC DNA]</scope>
    <source>
        <strain evidence="1 2">273</strain>
    </source>
</reference>
<dbReference type="Proteomes" id="UP000077787">
    <property type="component" value="Chromosome"/>
</dbReference>
<dbReference type="EMBL" id="CP015641">
    <property type="protein sequence ID" value="ANF25777.1"/>
    <property type="molecule type" value="Genomic_DNA"/>
</dbReference>
<dbReference type="AlphaFoldDB" id="A0A172WQZ6"/>
<gene>
    <name evidence="1" type="ORF">PS273GM_11775</name>
</gene>
<sequence length="78" mass="8861">MTDISDEELDRLERLIPEYASIAGRRAFLDALARRQTILIVKDGWLVRINTDGSETRLEPSAPKHKVTAGQLFKLRPT</sequence>
<organism evidence="1 2">
    <name type="scientific">Stutzerimonas stutzeri</name>
    <name type="common">Pseudomonas stutzeri</name>
    <dbReference type="NCBI Taxonomy" id="316"/>
    <lineage>
        <taxon>Bacteria</taxon>
        <taxon>Pseudomonadati</taxon>
        <taxon>Pseudomonadota</taxon>
        <taxon>Gammaproteobacteria</taxon>
        <taxon>Pseudomonadales</taxon>
        <taxon>Pseudomonadaceae</taxon>
        <taxon>Stutzerimonas</taxon>
    </lineage>
</organism>